<proteinExistence type="predicted"/>
<dbReference type="EMBL" id="SNRY01000007">
    <property type="protein sequence ID" value="KAA6351913.1"/>
    <property type="molecule type" value="Genomic_DNA"/>
</dbReference>
<protein>
    <submittedName>
        <fullName evidence="1">Uncharacterized protein</fullName>
    </submittedName>
</protein>
<gene>
    <name evidence="1" type="ORF">EZS27_000710</name>
</gene>
<dbReference type="AlphaFoldDB" id="A0A5J4T2M4"/>
<comment type="caution">
    <text evidence="1">The sequence shown here is derived from an EMBL/GenBank/DDBJ whole genome shotgun (WGS) entry which is preliminary data.</text>
</comment>
<name>A0A5J4T2M4_9ZZZZ</name>
<sequence length="949" mass="100316">MKKTFLLSLLALFLSLVGVKAENPPTISPADGLATWYHSKFDRAVNSSNYLYDQGVGKMLLEIPAKEADIVEAEKASLIITSNDAVDKKIALGGKGLDTAIGDNLILVSSSDISNEHWYYIESGHSSKTVPNNADGRFGGLITSSGSSVRADGDLIHPSGDDRKSQKWKVVAVQDKADTYYLINQNGEYFYHATDKKYYTSTTTVGDTAQFTLGLVVGTKYVSLKDQKSNLYVGALNGGNVWGYEDNNTAPAKQAISGTDYGLAPSPRAFRFVPEADIDGFYPTIYPQSTAVGAVTKWSYIKSLDPVNAATPYLTLNEAGDGFELKAKVVGDDKQLFGFINDGKTTGAANVGGQATAIVSKADPTKYLTTTATVGAASKWYMEHVVAPNLSTQVQGTLRATRNGSFLVASGGGIAIQATNSNNGNIGDNASEATYSSKYNWAYEKDKYEVKVTQGANIASITHTAGEFVSGTTFDVNNSATLTITYTLDDENSVPAVLVNGLPNTTSVQDAENHKQYTLSLVITEATEIAISASEPVVVSVAYNEDAASHIALVSPSDAGTYSVAKDAQFVLTFTAEGYTPAVEGAVLTGPDGNGVYTATIASVAESTIITISATLITSDISIAAGAGIANLNTTGIPAKVDYFSTLGNFTFKLAAGYHLPKLIVNGKYSSEFSKEGDVYTVALTGNVHEAKDIYIEAYADNTVPAIYDLVSGALNTTGTTLAIEQSTYVDNVAYLKFDLSTVPTDYDTLKVKLAISSAPTVAEVLPLQWVKNYQATAGVAPSSDILWTESNFAVATQPEVNGEIATINIDPSLTESLEWVIDNAATIANIKAAVAAATEEGDKALSVLLATPTKKPTAPTAVAFVSREGAAVAKDLSLTPVLSFSKADATTKLNTPDANDPVVTIKYYNLLGQPVGDDLSVSPTGVYIELKNHASGKVTTTKRFIPKK</sequence>
<evidence type="ECO:0000313" key="1">
    <source>
        <dbReference type="EMBL" id="KAA6351913.1"/>
    </source>
</evidence>
<reference evidence="1" key="1">
    <citation type="submission" date="2019-03" db="EMBL/GenBank/DDBJ databases">
        <title>Single cell metagenomics reveals metabolic interactions within the superorganism composed of flagellate Streblomastix strix and complex community of Bacteroidetes bacteria on its surface.</title>
        <authorList>
            <person name="Treitli S.C."/>
            <person name="Kolisko M."/>
            <person name="Husnik F."/>
            <person name="Keeling P."/>
            <person name="Hampl V."/>
        </authorList>
    </citation>
    <scope>NUCLEOTIDE SEQUENCE</scope>
    <source>
        <strain evidence="1">STM</strain>
    </source>
</reference>
<organism evidence="1">
    <name type="scientific">termite gut metagenome</name>
    <dbReference type="NCBI Taxonomy" id="433724"/>
    <lineage>
        <taxon>unclassified sequences</taxon>
        <taxon>metagenomes</taxon>
        <taxon>organismal metagenomes</taxon>
    </lineage>
</organism>
<accession>A0A5J4T2M4</accession>